<name>A0A232F4G2_9HYME</name>
<gene>
    <name evidence="1" type="ORF">TSAR_016690</name>
</gene>
<dbReference type="Proteomes" id="UP000215335">
    <property type="component" value="Unassembled WGS sequence"/>
</dbReference>
<organism evidence="1 2">
    <name type="scientific">Trichomalopsis sarcophagae</name>
    <dbReference type="NCBI Taxonomy" id="543379"/>
    <lineage>
        <taxon>Eukaryota</taxon>
        <taxon>Metazoa</taxon>
        <taxon>Ecdysozoa</taxon>
        <taxon>Arthropoda</taxon>
        <taxon>Hexapoda</taxon>
        <taxon>Insecta</taxon>
        <taxon>Pterygota</taxon>
        <taxon>Neoptera</taxon>
        <taxon>Endopterygota</taxon>
        <taxon>Hymenoptera</taxon>
        <taxon>Apocrita</taxon>
        <taxon>Proctotrupomorpha</taxon>
        <taxon>Chalcidoidea</taxon>
        <taxon>Pteromalidae</taxon>
        <taxon>Pteromalinae</taxon>
        <taxon>Trichomalopsis</taxon>
    </lineage>
</organism>
<reference evidence="1 2" key="1">
    <citation type="journal article" date="2017" name="Curr. Biol.">
        <title>The Evolution of Venom by Co-option of Single-Copy Genes.</title>
        <authorList>
            <person name="Martinson E.O."/>
            <person name="Mrinalini"/>
            <person name="Kelkar Y.D."/>
            <person name="Chang C.H."/>
            <person name="Werren J.H."/>
        </authorList>
    </citation>
    <scope>NUCLEOTIDE SEQUENCE [LARGE SCALE GENOMIC DNA]</scope>
    <source>
        <strain evidence="1 2">Alberta</strain>
        <tissue evidence="1">Whole body</tissue>
    </source>
</reference>
<proteinExistence type="predicted"/>
<comment type="caution">
    <text evidence="1">The sequence shown here is derived from an EMBL/GenBank/DDBJ whole genome shotgun (WGS) entry which is preliminary data.</text>
</comment>
<sequence length="125" mass="14504">MIWGVRVLIILADSSGRLRFVARCHGYAILEVCRTSDTADLWRPRRLFVGVYRRLFVLELDQTFRHKLVLGRGRRRARAVRAREVEDELIDFSSIAVSISLLSVVAVLHILKRFAGVQFPVHRYE</sequence>
<dbReference type="AlphaFoldDB" id="A0A232F4G2"/>
<dbReference type="EMBL" id="NNAY01001012">
    <property type="protein sequence ID" value="OXU25492.1"/>
    <property type="molecule type" value="Genomic_DNA"/>
</dbReference>
<evidence type="ECO:0000313" key="1">
    <source>
        <dbReference type="EMBL" id="OXU25492.1"/>
    </source>
</evidence>
<evidence type="ECO:0000313" key="2">
    <source>
        <dbReference type="Proteomes" id="UP000215335"/>
    </source>
</evidence>
<keyword evidence="2" id="KW-1185">Reference proteome</keyword>
<accession>A0A232F4G2</accession>
<protein>
    <submittedName>
        <fullName evidence="1">Uncharacterized protein</fullName>
    </submittedName>
</protein>